<gene>
    <name evidence="1" type="primary">GRM3</name>
    <name evidence="1" type="ORF">GBF38_020424</name>
</gene>
<dbReference type="EMBL" id="CM024800">
    <property type="protein sequence ID" value="KAG8012604.1"/>
    <property type="molecule type" value="Genomic_DNA"/>
</dbReference>
<organism evidence="1 2">
    <name type="scientific">Nibea albiflora</name>
    <name type="common">Yellow drum</name>
    <name type="synonym">Corvina albiflora</name>
    <dbReference type="NCBI Taxonomy" id="240163"/>
    <lineage>
        <taxon>Eukaryota</taxon>
        <taxon>Metazoa</taxon>
        <taxon>Chordata</taxon>
        <taxon>Craniata</taxon>
        <taxon>Vertebrata</taxon>
        <taxon>Euteleostomi</taxon>
        <taxon>Actinopterygii</taxon>
        <taxon>Neopterygii</taxon>
        <taxon>Teleostei</taxon>
        <taxon>Neoteleostei</taxon>
        <taxon>Acanthomorphata</taxon>
        <taxon>Eupercaria</taxon>
        <taxon>Sciaenidae</taxon>
        <taxon>Nibea</taxon>
    </lineage>
</organism>
<accession>A0ACB7FEH6</accession>
<evidence type="ECO:0000313" key="2">
    <source>
        <dbReference type="Proteomes" id="UP000805704"/>
    </source>
</evidence>
<sequence length="514" mass="56321">EPNMVTGIPALVLVMMCRGVLLSVGDPPQSRREIRIEGDLVLGGLFPVHEKGGGMEECGRVNEDRGIQRLEAMLFAIDRINMDNTLLPGVSLGVHILDTCSRDTYALEQALEFVRASLTKVDDTEFICPDGSYALQDDSPLAIAGVIGGSFSSVSIQVANLLRLFQIPQISYASTSAKLSDKTRYDYFARTVPPDFYQAKAMAEILRFFNWTYVSTVASEGDYGETGIEAFEQEARMRNICIATSEKVGRSNAKKSYEAVIRQLLQKPNARVAVLFLRSDDARELLAAAARLNTSFIWVASDGWGAQESIVKGNEVTAEGAITLELSANPVPEFNRYFLSLNPAKNHRNPWYREFWEQRFQCSLGGGGTGGGGGVGLGETPLPPCDKDLSMDKSNFEPESKIMFVVNAVYAIATALHNMQRSLCFNTTKLCDSMKALDGRRLYRDYILNVSFTGTDTGLEVLIPPPTVTRSRHQNRQTNSSNTAALPRDAGERAGGMDGGRKNGITYEGMGKEA</sequence>
<feature type="non-terminal residue" evidence="1">
    <location>
        <position position="1"/>
    </location>
</feature>
<protein>
    <submittedName>
        <fullName evidence="1">Metabotropic glutamate receptor 3</fullName>
    </submittedName>
</protein>
<keyword evidence="1" id="KW-0675">Receptor</keyword>
<name>A0ACB7FEH6_NIBAL</name>
<reference evidence="1" key="1">
    <citation type="submission" date="2020-04" db="EMBL/GenBank/DDBJ databases">
        <title>A chromosome-scale assembly and high-density genetic map of the yellow drum (Nibea albiflora) genome.</title>
        <authorList>
            <person name="Xu D."/>
            <person name="Zhang W."/>
            <person name="Chen R."/>
            <person name="Tan P."/>
            <person name="Wang L."/>
            <person name="Song H."/>
            <person name="Tian L."/>
            <person name="Zhu Q."/>
            <person name="Wang B."/>
        </authorList>
    </citation>
    <scope>NUCLEOTIDE SEQUENCE</scope>
    <source>
        <strain evidence="1">ZJHYS-2018</strain>
    </source>
</reference>
<comment type="caution">
    <text evidence="1">The sequence shown here is derived from an EMBL/GenBank/DDBJ whole genome shotgun (WGS) entry which is preliminary data.</text>
</comment>
<proteinExistence type="predicted"/>
<dbReference type="Proteomes" id="UP000805704">
    <property type="component" value="Chromosome 12"/>
</dbReference>
<evidence type="ECO:0000313" key="1">
    <source>
        <dbReference type="EMBL" id="KAG8012604.1"/>
    </source>
</evidence>
<keyword evidence="2" id="KW-1185">Reference proteome</keyword>